<sequence length="111" mass="13253">MINLKDLYELQKELDDYILENKKKKIDEKELLTDTILALHVEVSELANATRIFKHWSNKGPMERDEILEEYVDVLHFFLSVGNQLGFKHKEIEDAFFKKRQININRVKEGY</sequence>
<dbReference type="EMBL" id="BAAACG010000006">
    <property type="protein sequence ID" value="GAA0735393.1"/>
    <property type="molecule type" value="Genomic_DNA"/>
</dbReference>
<dbReference type="Proteomes" id="UP001501510">
    <property type="component" value="Unassembled WGS sequence"/>
</dbReference>
<accession>A0ABN1JCB9</accession>
<dbReference type="SUPFAM" id="SSF101386">
    <property type="entry name" value="all-alpha NTP pyrophosphatases"/>
    <property type="match status" value="1"/>
</dbReference>
<dbReference type="CDD" id="cd11527">
    <property type="entry name" value="NTP-PPase_dUTPase"/>
    <property type="match status" value="1"/>
</dbReference>
<reference evidence="1 2" key="1">
    <citation type="journal article" date="2019" name="Int. J. Syst. Evol. Microbiol.">
        <title>The Global Catalogue of Microorganisms (GCM) 10K type strain sequencing project: providing services to taxonomists for standard genome sequencing and annotation.</title>
        <authorList>
            <consortium name="The Broad Institute Genomics Platform"/>
            <consortium name="The Broad Institute Genome Sequencing Center for Infectious Disease"/>
            <person name="Wu L."/>
            <person name="Ma J."/>
        </authorList>
    </citation>
    <scope>NUCLEOTIDE SEQUENCE [LARGE SCALE GENOMIC DNA]</scope>
    <source>
        <strain evidence="1 2">JCM 1407</strain>
    </source>
</reference>
<dbReference type="Pfam" id="PF08761">
    <property type="entry name" value="dUTPase_2"/>
    <property type="match status" value="1"/>
</dbReference>
<evidence type="ECO:0000313" key="2">
    <source>
        <dbReference type="Proteomes" id="UP001501510"/>
    </source>
</evidence>
<organism evidence="1 2">
    <name type="scientific">Clostridium oceanicum</name>
    <dbReference type="NCBI Taxonomy" id="1543"/>
    <lineage>
        <taxon>Bacteria</taxon>
        <taxon>Bacillati</taxon>
        <taxon>Bacillota</taxon>
        <taxon>Clostridia</taxon>
        <taxon>Eubacteriales</taxon>
        <taxon>Clostridiaceae</taxon>
        <taxon>Clostridium</taxon>
    </lineage>
</organism>
<name>A0ABN1JCB9_9CLOT</name>
<evidence type="ECO:0000313" key="1">
    <source>
        <dbReference type="EMBL" id="GAA0735393.1"/>
    </source>
</evidence>
<dbReference type="RefSeq" id="WP_425544692.1">
    <property type="nucleotide sequence ID" value="NZ_BAAACG010000006.1"/>
</dbReference>
<evidence type="ECO:0008006" key="3">
    <source>
        <dbReference type="Google" id="ProtNLM"/>
    </source>
</evidence>
<comment type="caution">
    <text evidence="1">The sequence shown here is derived from an EMBL/GenBank/DDBJ whole genome shotgun (WGS) entry which is preliminary data.</text>
</comment>
<dbReference type="Gene3D" id="1.10.4010.10">
    <property type="entry name" value="Type II deoxyuridine triphosphatase"/>
    <property type="match status" value="1"/>
</dbReference>
<keyword evidence="2" id="KW-1185">Reference proteome</keyword>
<gene>
    <name evidence="1" type="ORF">GCM10008906_09040</name>
</gene>
<dbReference type="InterPro" id="IPR014871">
    <property type="entry name" value="dUTPase/dCTP_pyrophosphatase"/>
</dbReference>
<protein>
    <recommendedName>
        <fullName evidence="3">dUTPase</fullName>
    </recommendedName>
</protein>
<proteinExistence type="predicted"/>